<keyword evidence="2" id="KW-1185">Reference proteome</keyword>
<reference evidence="1" key="1">
    <citation type="submission" date="2021-01" db="EMBL/GenBank/DDBJ databases">
        <title>Fulvivirga kasyanovii gen. nov., sp nov., a novel member of the phylum Bacteroidetes isolated from seawater in a mussel farm.</title>
        <authorList>
            <person name="Zhao L.-H."/>
            <person name="Wang Z.-J."/>
        </authorList>
    </citation>
    <scope>NUCLEOTIDE SEQUENCE</scope>
    <source>
        <strain evidence="1">29W222</strain>
    </source>
</reference>
<gene>
    <name evidence="1" type="ORF">JMN32_05210</name>
</gene>
<evidence type="ECO:0000313" key="2">
    <source>
        <dbReference type="Proteomes" id="UP000614216"/>
    </source>
</evidence>
<dbReference type="EMBL" id="JAEUGD010000018">
    <property type="protein sequence ID" value="MBL6445696.1"/>
    <property type="molecule type" value="Genomic_DNA"/>
</dbReference>
<dbReference type="Proteomes" id="UP000614216">
    <property type="component" value="Unassembled WGS sequence"/>
</dbReference>
<evidence type="ECO:0000313" key="1">
    <source>
        <dbReference type="EMBL" id="MBL6445696.1"/>
    </source>
</evidence>
<name>A0A937KAM0_9BACT</name>
<accession>A0A937KAM0</accession>
<comment type="caution">
    <text evidence="1">The sequence shown here is derived from an EMBL/GenBank/DDBJ whole genome shotgun (WGS) entry which is preliminary data.</text>
</comment>
<sequence>MRLTFIGLVLLISSSYLFGQDTLRINEKQRRIQEYLEKYRYCQAGYYSCRGLGPLEGDSILYTSKSKDRIFELLKNEWLDEELELISINQLKEKLQKDIDFLKQIIGDTIKYPFAKEKRHEFEERLDSLSSIKDQPIKSNVYLMAHLNEIQKTLADQKVEDKIILISGSIKDARYLEVLKGALGDSLHYNQNAVRLALARMGDRPSLVDVLDRNRIELPYKPNNDKRGMYNPIRDYQERSPALLYLNTQESVLELSKWLSLTSSKYEVEAISHTGTYVPIANYAAEDLVNVILNPDFKKRFSSKYYSINSFNPSDLKFIKKWVQENYGKYKLDKNYLPLDWAGELSYE</sequence>
<proteinExistence type="predicted"/>
<dbReference type="RefSeq" id="WP_202855239.1">
    <property type="nucleotide sequence ID" value="NZ_JAEUGD010000018.1"/>
</dbReference>
<protein>
    <submittedName>
        <fullName evidence="1">Uncharacterized protein</fullName>
    </submittedName>
</protein>
<dbReference type="AlphaFoldDB" id="A0A937KAM0"/>
<organism evidence="1 2">
    <name type="scientific">Fulvivirga marina</name>
    <dbReference type="NCBI Taxonomy" id="2494733"/>
    <lineage>
        <taxon>Bacteria</taxon>
        <taxon>Pseudomonadati</taxon>
        <taxon>Bacteroidota</taxon>
        <taxon>Cytophagia</taxon>
        <taxon>Cytophagales</taxon>
        <taxon>Fulvivirgaceae</taxon>
        <taxon>Fulvivirga</taxon>
    </lineage>
</organism>